<evidence type="ECO:0008006" key="6">
    <source>
        <dbReference type="Google" id="ProtNLM"/>
    </source>
</evidence>
<accession>A0A835H0P6</accession>
<evidence type="ECO:0000259" key="3">
    <source>
        <dbReference type="PROSITE" id="PS50181"/>
    </source>
</evidence>
<keyword evidence="5" id="KW-1185">Reference proteome</keyword>
<dbReference type="GO" id="GO:0008270">
    <property type="term" value="F:zinc ion binding"/>
    <property type="evidence" value="ECO:0007669"/>
    <property type="project" value="UniProtKB-KW"/>
</dbReference>
<name>A0A835H0P6_9MAGN</name>
<dbReference type="Pfam" id="PF14392">
    <property type="entry name" value="zf-CCHC_4"/>
    <property type="match status" value="1"/>
</dbReference>
<dbReference type="InterPro" id="IPR025558">
    <property type="entry name" value="DUF4283"/>
</dbReference>
<dbReference type="Proteomes" id="UP000631114">
    <property type="component" value="Unassembled WGS sequence"/>
</dbReference>
<keyword evidence="1" id="KW-0479">Metal-binding</keyword>
<gene>
    <name evidence="4" type="ORF">IFM89_023755</name>
</gene>
<feature type="domain" description="F-box" evidence="3">
    <location>
        <begin position="1"/>
        <end position="58"/>
    </location>
</feature>
<organism evidence="4 5">
    <name type="scientific">Coptis chinensis</name>
    <dbReference type="NCBI Taxonomy" id="261450"/>
    <lineage>
        <taxon>Eukaryota</taxon>
        <taxon>Viridiplantae</taxon>
        <taxon>Streptophyta</taxon>
        <taxon>Embryophyta</taxon>
        <taxon>Tracheophyta</taxon>
        <taxon>Spermatophyta</taxon>
        <taxon>Magnoliopsida</taxon>
        <taxon>Ranunculales</taxon>
        <taxon>Ranunculaceae</taxon>
        <taxon>Coptidoideae</taxon>
        <taxon>Coptis</taxon>
    </lineage>
</organism>
<dbReference type="Pfam" id="PF00646">
    <property type="entry name" value="F-box"/>
    <property type="match status" value="1"/>
</dbReference>
<dbReference type="PANTHER" id="PTHR31286:SF180">
    <property type="entry name" value="OS10G0362600 PROTEIN"/>
    <property type="match status" value="1"/>
</dbReference>
<reference evidence="4 5" key="1">
    <citation type="submission" date="2020-10" db="EMBL/GenBank/DDBJ databases">
        <title>The Coptis chinensis genome and diversification of protoberbering-type alkaloids.</title>
        <authorList>
            <person name="Wang B."/>
            <person name="Shu S."/>
            <person name="Song C."/>
            <person name="Liu Y."/>
        </authorList>
    </citation>
    <scope>NUCLEOTIDE SEQUENCE [LARGE SCALE GENOMIC DNA]</scope>
    <source>
        <strain evidence="4">HL-2020</strain>
        <tissue evidence="4">Leaf</tissue>
    </source>
</reference>
<dbReference type="PROSITE" id="PS50181">
    <property type="entry name" value="FBOX"/>
    <property type="match status" value="1"/>
</dbReference>
<evidence type="ECO:0000313" key="4">
    <source>
        <dbReference type="EMBL" id="KAF9589437.1"/>
    </source>
</evidence>
<keyword evidence="1" id="KW-0863">Zinc-finger</keyword>
<proteinExistence type="predicted"/>
<dbReference type="GO" id="GO:0003676">
    <property type="term" value="F:nucleic acid binding"/>
    <property type="evidence" value="ECO:0007669"/>
    <property type="project" value="InterPro"/>
</dbReference>
<dbReference type="AlphaFoldDB" id="A0A835H0P6"/>
<dbReference type="EMBL" id="JADFTS010000009">
    <property type="protein sequence ID" value="KAF9589437.1"/>
    <property type="molecule type" value="Genomic_DNA"/>
</dbReference>
<dbReference type="InterPro" id="IPR040256">
    <property type="entry name" value="At4g02000-like"/>
</dbReference>
<sequence>MDDLLNFPSDILFDILSRIQIKSIVILRCVSKPWLDKLTDSFVMNCTKKNQNGNWAVLTAAFVEMIKVIHAEDYGGTELYIFSSRWLLQSQLYSGLSSFRSYISYIFKMVSDVKGKSQITNSNSDQINNLSTAFASKMRLPIQAIPTVTFNDRMKNKVREYNRFSVVGRVLDGKLNYKTIKTALEMLWNANAILHMETIKPDVYQIWLSSHDHMESLLKEQPWIVSNHIFQIVSWEEFNESGDEAFLKFHVWINLLNYPSIFLDSHIVMDNIFDSGLLTPTQIKLIELYKQQGNEPAFVRIKAVLDSRDPIPPGFLMPVPFKGNQTQWIQFAYEYLPMFCFRCGFLGHIIANCEVGMAAMPTLASSSKTEDNVELYNPRSRVIPRSPGT</sequence>
<evidence type="ECO:0000259" key="2">
    <source>
        <dbReference type="PROSITE" id="PS50158"/>
    </source>
</evidence>
<protein>
    <recommendedName>
        <fullName evidence="6">F-box domain-containing protein</fullName>
    </recommendedName>
</protein>
<dbReference type="OrthoDB" id="1750606at2759"/>
<feature type="domain" description="CCHC-type" evidence="2">
    <location>
        <begin position="340"/>
        <end position="353"/>
    </location>
</feature>
<evidence type="ECO:0000313" key="5">
    <source>
        <dbReference type="Proteomes" id="UP000631114"/>
    </source>
</evidence>
<dbReference type="SUPFAM" id="SSF81383">
    <property type="entry name" value="F-box domain"/>
    <property type="match status" value="1"/>
</dbReference>
<dbReference type="InterPro" id="IPR036047">
    <property type="entry name" value="F-box-like_dom_sf"/>
</dbReference>
<keyword evidence="1" id="KW-0862">Zinc</keyword>
<dbReference type="InterPro" id="IPR001878">
    <property type="entry name" value="Znf_CCHC"/>
</dbReference>
<dbReference type="InterPro" id="IPR025836">
    <property type="entry name" value="Zn_knuckle_CX2CX4HX4C"/>
</dbReference>
<evidence type="ECO:0000256" key="1">
    <source>
        <dbReference type="PROSITE-ProRule" id="PRU00047"/>
    </source>
</evidence>
<dbReference type="Pfam" id="PF14111">
    <property type="entry name" value="DUF4283"/>
    <property type="match status" value="1"/>
</dbReference>
<comment type="caution">
    <text evidence="4">The sequence shown here is derived from an EMBL/GenBank/DDBJ whole genome shotgun (WGS) entry which is preliminary data.</text>
</comment>
<dbReference type="PANTHER" id="PTHR31286">
    <property type="entry name" value="GLYCINE-RICH CELL WALL STRUCTURAL PROTEIN 1.8-LIKE"/>
    <property type="match status" value="1"/>
</dbReference>
<dbReference type="PROSITE" id="PS50158">
    <property type="entry name" value="ZF_CCHC"/>
    <property type="match status" value="1"/>
</dbReference>
<dbReference type="InterPro" id="IPR001810">
    <property type="entry name" value="F-box_dom"/>
</dbReference>